<organism evidence="2 3">
    <name type="scientific">Chimaeribacter coloradensis</name>
    <dbReference type="NCBI Taxonomy" id="2060068"/>
    <lineage>
        <taxon>Bacteria</taxon>
        <taxon>Pseudomonadati</taxon>
        <taxon>Pseudomonadota</taxon>
        <taxon>Gammaproteobacteria</taxon>
        <taxon>Enterobacterales</taxon>
        <taxon>Yersiniaceae</taxon>
        <taxon>Chimaeribacter</taxon>
    </lineage>
</organism>
<proteinExistence type="predicted"/>
<dbReference type="EMBL" id="PJZH01000003">
    <property type="protein sequence ID" value="PLR38373.1"/>
    <property type="molecule type" value="Genomic_DNA"/>
</dbReference>
<accession>A0A2N5E8Y6</accession>
<keyword evidence="2" id="KW-0255">Endonuclease</keyword>
<dbReference type="Pfam" id="PF26362">
    <property type="entry name" value="DUF8093"/>
    <property type="match status" value="1"/>
</dbReference>
<dbReference type="GO" id="GO:0004519">
    <property type="term" value="F:endonuclease activity"/>
    <property type="evidence" value="ECO:0007669"/>
    <property type="project" value="UniProtKB-KW"/>
</dbReference>
<dbReference type="InterPro" id="IPR003615">
    <property type="entry name" value="HNH_nuc"/>
</dbReference>
<evidence type="ECO:0000313" key="2">
    <source>
        <dbReference type="EMBL" id="PLR38373.1"/>
    </source>
</evidence>
<protein>
    <submittedName>
        <fullName evidence="2">HNH endonuclease</fullName>
    </submittedName>
</protein>
<keyword evidence="2" id="KW-0540">Nuclease</keyword>
<dbReference type="RefSeq" id="WP_101823269.1">
    <property type="nucleotide sequence ID" value="NZ_PJZH01000003.1"/>
</dbReference>
<dbReference type="InterPro" id="IPR044925">
    <property type="entry name" value="His-Me_finger_sf"/>
</dbReference>
<dbReference type="AlphaFoldDB" id="A0A2N5E8Y6"/>
<name>A0A2N5E8Y6_9GAMM</name>
<keyword evidence="2" id="KW-0378">Hydrolase</keyword>
<dbReference type="CDD" id="cd00085">
    <property type="entry name" value="HNHc"/>
    <property type="match status" value="1"/>
</dbReference>
<evidence type="ECO:0000313" key="3">
    <source>
        <dbReference type="Proteomes" id="UP000234503"/>
    </source>
</evidence>
<keyword evidence="3" id="KW-1185">Reference proteome</keyword>
<reference evidence="2 3" key="1">
    <citation type="submission" date="2017-12" db="EMBL/GenBank/DDBJ databases">
        <title>Characterization of six clinical isolates of Enterochimera gen. nov., a novel genus of the Yersiniaciae family and the three species Enterochimera arupensis sp. nov., Enterochimera coloradensis sp. nov, and Enterochimera californica sp. nov.</title>
        <authorList>
            <person name="Rossi A."/>
            <person name="Fisher M."/>
        </authorList>
    </citation>
    <scope>NUCLEOTIDE SEQUENCE [LARGE SCALE GENOMIC DNA]</scope>
    <source>
        <strain evidence="3">2016-Iso4</strain>
    </source>
</reference>
<dbReference type="SUPFAM" id="SSF54060">
    <property type="entry name" value="His-Me finger endonucleases"/>
    <property type="match status" value="1"/>
</dbReference>
<sequence length="385" mass="43505">MFTLYQSRDIERVLPPEAFPLILSPRKALEKVETHYDLDPCHYACCGFFELPPRLCSGKQTWRRAPAGYADPVYDRVKHWLEIGWLVGINLMAPWRASDHPFYVDEHGDLVCSDQSSHHSWYSHEVITGYNRAVAARRGVKAAPTQRFAYGSAYTEPEQLAQAGKMLNSKSVGRLLAAGGIYNGNIAAFAETAQALGGEAIEGYSEILNEKTAGSAIALSSLLLAVRRTGNTMSISELEKLHSYLGKAKGKQRFLEQISVVKIDYLRRKRDDYQALRKQFNNSVRPDFLKLLATDPDSLIRFTPAQRAKMAKGKIPIRGWSVHHKIPLDDTGTNDFHNLVLIKNHPEHTVFTNAQRRIVNELEYGQTKSVYWPIPKGKIYPQRQP</sequence>
<dbReference type="PANTHER" id="PTHR34319">
    <property type="entry name" value="MAJOR EXPORTED PROTEIN"/>
    <property type="match status" value="1"/>
</dbReference>
<dbReference type="Proteomes" id="UP000234503">
    <property type="component" value="Unassembled WGS sequence"/>
</dbReference>
<dbReference type="InterPro" id="IPR058406">
    <property type="entry name" value="DUF8093"/>
</dbReference>
<feature type="domain" description="DUF8093" evidence="1">
    <location>
        <begin position="12"/>
        <end position="146"/>
    </location>
</feature>
<comment type="caution">
    <text evidence="2">The sequence shown here is derived from an EMBL/GenBank/DDBJ whole genome shotgun (WGS) entry which is preliminary data.</text>
</comment>
<dbReference type="InterPro" id="IPR052947">
    <property type="entry name" value="T6SS_Hcp1_domain"/>
</dbReference>
<dbReference type="PANTHER" id="PTHR34319:SF7">
    <property type="entry name" value="HNH ENDONUCLEASE DOMAIN-CONTAINING PROTEIN"/>
    <property type="match status" value="1"/>
</dbReference>
<gene>
    <name evidence="2" type="ORF">CYR32_05070</name>
</gene>
<evidence type="ECO:0000259" key="1">
    <source>
        <dbReference type="Pfam" id="PF26362"/>
    </source>
</evidence>
<dbReference type="OrthoDB" id="6004892at2"/>